<keyword evidence="1" id="KW-0732">Signal</keyword>
<evidence type="ECO:0000313" key="2">
    <source>
        <dbReference type="EMBL" id="KAK4102508.1"/>
    </source>
</evidence>
<feature type="signal peptide" evidence="1">
    <location>
        <begin position="1"/>
        <end position="17"/>
    </location>
</feature>
<evidence type="ECO:0000313" key="3">
    <source>
        <dbReference type="Proteomes" id="UP001305647"/>
    </source>
</evidence>
<comment type="caution">
    <text evidence="2">The sequence shown here is derived from an EMBL/GenBank/DDBJ whole genome shotgun (WGS) entry which is preliminary data.</text>
</comment>
<dbReference type="EMBL" id="MU863631">
    <property type="protein sequence ID" value="KAK4102508.1"/>
    <property type="molecule type" value="Genomic_DNA"/>
</dbReference>
<gene>
    <name evidence="2" type="ORF">N658DRAFT_339941</name>
</gene>
<reference evidence="2" key="1">
    <citation type="journal article" date="2023" name="Mol. Phylogenet. Evol.">
        <title>Genome-scale phylogeny and comparative genomics of the fungal order Sordariales.</title>
        <authorList>
            <person name="Hensen N."/>
            <person name="Bonometti L."/>
            <person name="Westerberg I."/>
            <person name="Brannstrom I.O."/>
            <person name="Guillou S."/>
            <person name="Cros-Aarteil S."/>
            <person name="Calhoun S."/>
            <person name="Haridas S."/>
            <person name="Kuo A."/>
            <person name="Mondo S."/>
            <person name="Pangilinan J."/>
            <person name="Riley R."/>
            <person name="LaButti K."/>
            <person name="Andreopoulos B."/>
            <person name="Lipzen A."/>
            <person name="Chen C."/>
            <person name="Yan M."/>
            <person name="Daum C."/>
            <person name="Ng V."/>
            <person name="Clum A."/>
            <person name="Steindorff A."/>
            <person name="Ohm R.A."/>
            <person name="Martin F."/>
            <person name="Silar P."/>
            <person name="Natvig D.O."/>
            <person name="Lalanne C."/>
            <person name="Gautier V."/>
            <person name="Ament-Velasquez S.L."/>
            <person name="Kruys A."/>
            <person name="Hutchinson M.I."/>
            <person name="Powell A.J."/>
            <person name="Barry K."/>
            <person name="Miller A.N."/>
            <person name="Grigoriev I.V."/>
            <person name="Debuchy R."/>
            <person name="Gladieux P."/>
            <person name="Hiltunen Thoren M."/>
            <person name="Johannesson H."/>
        </authorList>
    </citation>
    <scope>NUCLEOTIDE SEQUENCE</scope>
    <source>
        <strain evidence="2">CBS 757.83</strain>
    </source>
</reference>
<feature type="chain" id="PRO_5042825486" description="Secreted protein" evidence="1">
    <location>
        <begin position="18"/>
        <end position="149"/>
    </location>
</feature>
<reference evidence="2" key="2">
    <citation type="submission" date="2023-05" db="EMBL/GenBank/DDBJ databases">
        <authorList>
            <consortium name="Lawrence Berkeley National Laboratory"/>
            <person name="Steindorff A."/>
            <person name="Hensen N."/>
            <person name="Bonometti L."/>
            <person name="Westerberg I."/>
            <person name="Brannstrom I.O."/>
            <person name="Guillou S."/>
            <person name="Cros-Aarteil S."/>
            <person name="Calhoun S."/>
            <person name="Haridas S."/>
            <person name="Kuo A."/>
            <person name="Mondo S."/>
            <person name="Pangilinan J."/>
            <person name="Riley R."/>
            <person name="Labutti K."/>
            <person name="Andreopoulos B."/>
            <person name="Lipzen A."/>
            <person name="Chen C."/>
            <person name="Yanf M."/>
            <person name="Daum C."/>
            <person name="Ng V."/>
            <person name="Clum A."/>
            <person name="Ohm R."/>
            <person name="Martin F."/>
            <person name="Silar P."/>
            <person name="Natvig D."/>
            <person name="Lalanne C."/>
            <person name="Gautier V."/>
            <person name="Ament-Velasquez S.L."/>
            <person name="Kruys A."/>
            <person name="Hutchinson M.I."/>
            <person name="Powell A.J."/>
            <person name="Barry K."/>
            <person name="Miller A.N."/>
            <person name="Grigoriev I.V."/>
            <person name="Debuchy R."/>
            <person name="Gladieux P."/>
            <person name="Thoren M.H."/>
            <person name="Johannesson H."/>
        </authorList>
    </citation>
    <scope>NUCLEOTIDE SEQUENCE</scope>
    <source>
        <strain evidence="2">CBS 757.83</strain>
    </source>
</reference>
<evidence type="ECO:0008006" key="4">
    <source>
        <dbReference type="Google" id="ProtNLM"/>
    </source>
</evidence>
<evidence type="ECO:0000256" key="1">
    <source>
        <dbReference type="SAM" id="SignalP"/>
    </source>
</evidence>
<accession>A0AAN6T2L8</accession>
<proteinExistence type="predicted"/>
<protein>
    <recommendedName>
        <fullName evidence="4">Secreted protein</fullName>
    </recommendedName>
</protein>
<dbReference type="Proteomes" id="UP001305647">
    <property type="component" value="Unassembled WGS sequence"/>
</dbReference>
<organism evidence="2 3">
    <name type="scientific">Parathielavia hyrcaniae</name>
    <dbReference type="NCBI Taxonomy" id="113614"/>
    <lineage>
        <taxon>Eukaryota</taxon>
        <taxon>Fungi</taxon>
        <taxon>Dikarya</taxon>
        <taxon>Ascomycota</taxon>
        <taxon>Pezizomycotina</taxon>
        <taxon>Sordariomycetes</taxon>
        <taxon>Sordariomycetidae</taxon>
        <taxon>Sordariales</taxon>
        <taxon>Chaetomiaceae</taxon>
        <taxon>Parathielavia</taxon>
    </lineage>
</organism>
<sequence length="149" mass="16249">MHWMCWMWFIRVCQVCGEKEQTGPTGPKQGSHVNSLPRCECGPNAKNTTHPTLSLGWGNRAISSRRNSQPRLVASSHNSTQHSIHCCFWGPPNTLTCGLAVISLKSVDSSPRLPLYFQPTADSSLSRRPAATIATITAYSLPKASQLGS</sequence>
<dbReference type="AlphaFoldDB" id="A0AAN6T2L8"/>
<keyword evidence="3" id="KW-1185">Reference proteome</keyword>
<name>A0AAN6T2L8_9PEZI</name>